<dbReference type="GO" id="GO:0003824">
    <property type="term" value="F:catalytic activity"/>
    <property type="evidence" value="ECO:0007669"/>
    <property type="project" value="UniProtKB-ARBA"/>
</dbReference>
<protein>
    <submittedName>
        <fullName evidence="4">GGDEF domain-containing response regulator</fullName>
    </submittedName>
</protein>
<dbReference type="PANTHER" id="PTHR46663">
    <property type="entry name" value="DIGUANYLATE CYCLASE DGCT-RELATED"/>
    <property type="match status" value="1"/>
</dbReference>
<dbReference type="EMBL" id="CP048685">
    <property type="protein sequence ID" value="QPJ63251.1"/>
    <property type="molecule type" value="Genomic_DNA"/>
</dbReference>
<dbReference type="Proteomes" id="UP000594688">
    <property type="component" value="Chromosome"/>
</dbReference>
<organism evidence="4 5">
    <name type="scientific">Candidatus Nitronauta litoralis</name>
    <dbReference type="NCBI Taxonomy" id="2705533"/>
    <lineage>
        <taxon>Bacteria</taxon>
        <taxon>Pseudomonadati</taxon>
        <taxon>Nitrospinota/Tectimicrobiota group</taxon>
        <taxon>Nitrospinota</taxon>
        <taxon>Nitrospinia</taxon>
        <taxon>Nitrospinales</taxon>
        <taxon>Nitrospinaceae</taxon>
        <taxon>Candidatus Nitronauta</taxon>
    </lineage>
</organism>
<dbReference type="Gene3D" id="3.30.70.270">
    <property type="match status" value="1"/>
</dbReference>
<dbReference type="SUPFAM" id="SSF55781">
    <property type="entry name" value="GAF domain-like"/>
    <property type="match status" value="1"/>
</dbReference>
<dbReference type="PROSITE" id="PS50887">
    <property type="entry name" value="GGDEF"/>
    <property type="match status" value="1"/>
</dbReference>
<evidence type="ECO:0000313" key="4">
    <source>
        <dbReference type="EMBL" id="QPJ63251.1"/>
    </source>
</evidence>
<dbReference type="InterPro" id="IPR001789">
    <property type="entry name" value="Sig_transdc_resp-reg_receiver"/>
</dbReference>
<dbReference type="SMART" id="SM00448">
    <property type="entry name" value="REC"/>
    <property type="match status" value="1"/>
</dbReference>
<dbReference type="Pfam" id="PF00072">
    <property type="entry name" value="Response_reg"/>
    <property type="match status" value="1"/>
</dbReference>
<dbReference type="InterPro" id="IPR043128">
    <property type="entry name" value="Rev_trsase/Diguanyl_cyclase"/>
</dbReference>
<dbReference type="KEGG" id="nli:G3M70_15770"/>
<feature type="domain" description="GGDEF" evidence="3">
    <location>
        <begin position="513"/>
        <end position="646"/>
    </location>
</feature>
<dbReference type="InterPro" id="IPR029016">
    <property type="entry name" value="GAF-like_dom_sf"/>
</dbReference>
<evidence type="ECO:0000259" key="3">
    <source>
        <dbReference type="PROSITE" id="PS50887"/>
    </source>
</evidence>
<dbReference type="CDD" id="cd01949">
    <property type="entry name" value="GGDEF"/>
    <property type="match status" value="1"/>
</dbReference>
<accession>A0A7T0BYF0</accession>
<dbReference type="InterPro" id="IPR052163">
    <property type="entry name" value="DGC-Regulatory_Protein"/>
</dbReference>
<proteinExistence type="predicted"/>
<dbReference type="SMART" id="SM00267">
    <property type="entry name" value="GGDEF"/>
    <property type="match status" value="1"/>
</dbReference>
<dbReference type="FunFam" id="3.30.70.270:FF:000001">
    <property type="entry name" value="Diguanylate cyclase domain protein"/>
    <property type="match status" value="1"/>
</dbReference>
<evidence type="ECO:0000259" key="2">
    <source>
        <dbReference type="PROSITE" id="PS50110"/>
    </source>
</evidence>
<dbReference type="Gene3D" id="3.30.450.40">
    <property type="match status" value="1"/>
</dbReference>
<dbReference type="InterPro" id="IPR000160">
    <property type="entry name" value="GGDEF_dom"/>
</dbReference>
<dbReference type="CDD" id="cd00156">
    <property type="entry name" value="REC"/>
    <property type="match status" value="1"/>
</dbReference>
<dbReference type="InterPro" id="IPR029787">
    <property type="entry name" value="Nucleotide_cyclase"/>
</dbReference>
<dbReference type="GO" id="GO:0000160">
    <property type="term" value="P:phosphorelay signal transduction system"/>
    <property type="evidence" value="ECO:0007669"/>
    <property type="project" value="InterPro"/>
</dbReference>
<feature type="domain" description="Response regulatory" evidence="2">
    <location>
        <begin position="17"/>
        <end position="135"/>
    </location>
</feature>
<dbReference type="PROSITE" id="PS50110">
    <property type="entry name" value="RESPONSE_REGULATORY"/>
    <property type="match status" value="1"/>
</dbReference>
<dbReference type="SUPFAM" id="SSF52172">
    <property type="entry name" value="CheY-like"/>
    <property type="match status" value="1"/>
</dbReference>
<dbReference type="Gene3D" id="3.40.50.2300">
    <property type="match status" value="1"/>
</dbReference>
<dbReference type="SUPFAM" id="SSF55073">
    <property type="entry name" value="Nucleotide cyclase"/>
    <property type="match status" value="1"/>
</dbReference>
<gene>
    <name evidence="4" type="ORF">G3M70_15770</name>
</gene>
<sequence>MMREEYQISTASPQKLRFLMVDDDQEDAYLIEKLLVDSLGESNFQLDVAVTCEDFFNKLKPGKYDLYLLDYRMDVSSGLDLLKILKKNNCEEPVIVLTGQGNQNTVVEALRLGATDYVVKSNLTAETLNHSIQRGLRLYRDTQQGKLMQNRLALQKSLLAGLSEATSCLLRSADHKSGITHALEVMAKACPADAAALIEKSPLVESNQGKWSLSSLWASPNENNTDKAISETLLNIGSYPKLHSYINDFEKGLERDAVFQNGIFGFSKNVLVPVRVHDRFWGFIIFGTNQENFLWNEELKSTLKTFSVSLGWELKRDREGQALQELVQQTSGETGDAFFEALVVHLAKALEVRTAYVCEIVESGLSYSQPLKGWDGSKIVGGSSFDLINTPAEEILCGMYSYYPERTKTLFPHLSYLQETNIEGFAAVPFYDTSGKLMGHISIMSENPLTDSERVLSILRLFGARAGAELERQKSESKIRNMAYYDSLTGLPNRVLLNDRMDVALRQARRNKDMVAILYLDFDHFKNINDTYGHLSGDLFLKEGARRLEACLRKGDTVSRLGGDEFVIVLPEIKEVRDIARLALKINGTVKPPFMLEGTEIKTSVSVGISIFPKDGDTSKTLLQKADKALFFSKNAGRDSFHFADSE</sequence>
<evidence type="ECO:0000256" key="1">
    <source>
        <dbReference type="PROSITE-ProRule" id="PRU00169"/>
    </source>
</evidence>
<keyword evidence="1" id="KW-0597">Phosphoprotein</keyword>
<dbReference type="PANTHER" id="PTHR46663:SF3">
    <property type="entry name" value="SLL0267 PROTEIN"/>
    <property type="match status" value="1"/>
</dbReference>
<dbReference type="InterPro" id="IPR011006">
    <property type="entry name" value="CheY-like_superfamily"/>
</dbReference>
<dbReference type="AlphaFoldDB" id="A0A7T0BYF0"/>
<evidence type="ECO:0000313" key="5">
    <source>
        <dbReference type="Proteomes" id="UP000594688"/>
    </source>
</evidence>
<feature type="modified residue" description="4-aspartylphosphate" evidence="1">
    <location>
        <position position="70"/>
    </location>
</feature>
<dbReference type="NCBIfam" id="TIGR00254">
    <property type="entry name" value="GGDEF"/>
    <property type="match status" value="1"/>
</dbReference>
<reference evidence="4 5" key="1">
    <citation type="submission" date="2020-02" db="EMBL/GenBank/DDBJ databases">
        <title>Genomic and physiological characterization of two novel Nitrospinaceae genera.</title>
        <authorList>
            <person name="Mueller A.J."/>
            <person name="Jung M.-Y."/>
            <person name="Strachan C.R."/>
            <person name="Herbold C.W."/>
            <person name="Kirkegaard R.H."/>
            <person name="Daims H."/>
        </authorList>
    </citation>
    <scope>NUCLEOTIDE SEQUENCE [LARGE SCALE GENOMIC DNA]</scope>
    <source>
        <strain evidence="4">EB</strain>
    </source>
</reference>
<dbReference type="Pfam" id="PF00990">
    <property type="entry name" value="GGDEF"/>
    <property type="match status" value="1"/>
</dbReference>
<name>A0A7T0BYF0_9BACT</name>